<protein>
    <submittedName>
        <fullName evidence="1">Uncharacterized protein</fullName>
    </submittedName>
</protein>
<reference evidence="1" key="1">
    <citation type="submission" date="2020-10" db="EMBL/GenBank/DDBJ databases">
        <title>Taxonomic study of unclassified bacteria belonging to the class Ktedonobacteria.</title>
        <authorList>
            <person name="Yabe S."/>
            <person name="Wang C.M."/>
            <person name="Zheng Y."/>
            <person name="Sakai Y."/>
            <person name="Cavaletti L."/>
            <person name="Monciardini P."/>
            <person name="Donadio S."/>
        </authorList>
    </citation>
    <scope>NUCLEOTIDE SEQUENCE</scope>
    <source>
        <strain evidence="1">ID150040</strain>
    </source>
</reference>
<gene>
    <name evidence="1" type="ORF">KSF_052310</name>
</gene>
<dbReference type="SUPFAM" id="SSF52172">
    <property type="entry name" value="CheY-like"/>
    <property type="match status" value="1"/>
</dbReference>
<dbReference type="Proteomes" id="UP000597444">
    <property type="component" value="Unassembled WGS sequence"/>
</dbReference>
<dbReference type="AlphaFoldDB" id="A0A8J3N473"/>
<evidence type="ECO:0000313" key="1">
    <source>
        <dbReference type="EMBL" id="GHO95183.1"/>
    </source>
</evidence>
<comment type="caution">
    <text evidence="1">The sequence shown here is derived from an EMBL/GenBank/DDBJ whole genome shotgun (WGS) entry which is preliminary data.</text>
</comment>
<dbReference type="Gene3D" id="3.40.50.2300">
    <property type="match status" value="1"/>
</dbReference>
<sequence length="108" mass="12393">MHIVVIEEELSIRDIVQHALELDGHEVDVYPEAPETLSCCDLVIIEPGEQGQAFPAIWRLTQRQHLPVLILTFHEWNIDLAQKLRLPIIRKIPFHLAQLLDMVDSISA</sequence>
<organism evidence="1 2">
    <name type="scientific">Reticulibacter mediterranei</name>
    <dbReference type="NCBI Taxonomy" id="2778369"/>
    <lineage>
        <taxon>Bacteria</taxon>
        <taxon>Bacillati</taxon>
        <taxon>Chloroflexota</taxon>
        <taxon>Ktedonobacteria</taxon>
        <taxon>Ktedonobacterales</taxon>
        <taxon>Reticulibacteraceae</taxon>
        <taxon>Reticulibacter</taxon>
    </lineage>
</organism>
<dbReference type="EMBL" id="BNJK01000001">
    <property type="protein sequence ID" value="GHO95183.1"/>
    <property type="molecule type" value="Genomic_DNA"/>
</dbReference>
<name>A0A8J3N473_9CHLR</name>
<accession>A0A8J3N473</accession>
<dbReference type="RefSeq" id="WP_220205877.1">
    <property type="nucleotide sequence ID" value="NZ_BNJK01000001.1"/>
</dbReference>
<proteinExistence type="predicted"/>
<evidence type="ECO:0000313" key="2">
    <source>
        <dbReference type="Proteomes" id="UP000597444"/>
    </source>
</evidence>
<dbReference type="InterPro" id="IPR011006">
    <property type="entry name" value="CheY-like_superfamily"/>
</dbReference>
<keyword evidence="2" id="KW-1185">Reference proteome</keyword>